<dbReference type="PROSITE" id="PS50109">
    <property type="entry name" value="HIS_KIN"/>
    <property type="match status" value="1"/>
</dbReference>
<dbReference type="PANTHER" id="PTHR24421">
    <property type="entry name" value="NITRATE/NITRITE SENSOR PROTEIN NARX-RELATED"/>
    <property type="match status" value="1"/>
</dbReference>
<keyword evidence="3" id="KW-0902">Two-component regulatory system</keyword>
<dbReference type="Pfam" id="PF07730">
    <property type="entry name" value="HisKA_3"/>
    <property type="match status" value="1"/>
</dbReference>
<keyword evidence="5" id="KW-1133">Transmembrane helix</keyword>
<keyword evidence="2" id="KW-0418">Kinase</keyword>
<proteinExistence type="predicted"/>
<dbReference type="InterPro" id="IPR011712">
    <property type="entry name" value="Sig_transdc_His_kin_sub3_dim/P"/>
</dbReference>
<dbReference type="SMART" id="SM00387">
    <property type="entry name" value="HATPase_c"/>
    <property type="match status" value="1"/>
</dbReference>
<dbReference type="InterPro" id="IPR019734">
    <property type="entry name" value="TPR_rpt"/>
</dbReference>
<keyword evidence="5" id="KW-0812">Transmembrane</keyword>
<keyword evidence="4" id="KW-0802">TPR repeat</keyword>
<evidence type="ECO:0000256" key="1">
    <source>
        <dbReference type="ARBA" id="ARBA00022679"/>
    </source>
</evidence>
<dbReference type="InterPro" id="IPR011990">
    <property type="entry name" value="TPR-like_helical_dom_sf"/>
</dbReference>
<dbReference type="OrthoDB" id="9778366at2"/>
<reference evidence="7 8" key="1">
    <citation type="submission" date="2019-12" db="EMBL/GenBank/DDBJ databases">
        <authorList>
            <person name="Sun J.-Q."/>
        </authorList>
    </citation>
    <scope>NUCLEOTIDE SEQUENCE [LARGE SCALE GENOMIC DNA]</scope>
    <source>
        <strain evidence="7 8">JCM 17928</strain>
    </source>
</reference>
<feature type="repeat" description="TPR" evidence="4">
    <location>
        <begin position="208"/>
        <end position="241"/>
    </location>
</feature>
<dbReference type="RefSeq" id="WP_157483767.1">
    <property type="nucleotide sequence ID" value="NZ_WOWP01000050.1"/>
</dbReference>
<feature type="repeat" description="TPR" evidence="4">
    <location>
        <begin position="328"/>
        <end position="361"/>
    </location>
</feature>
<protein>
    <submittedName>
        <fullName evidence="7">Tetratricopeptide repeat protein</fullName>
    </submittedName>
</protein>
<feature type="transmembrane region" description="Helical" evidence="5">
    <location>
        <begin position="482"/>
        <end position="501"/>
    </location>
</feature>
<feature type="domain" description="Histidine kinase" evidence="6">
    <location>
        <begin position="539"/>
        <end position="736"/>
    </location>
</feature>
<dbReference type="EMBL" id="WOWP01000050">
    <property type="protein sequence ID" value="MUV04541.1"/>
    <property type="molecule type" value="Genomic_DNA"/>
</dbReference>
<organism evidence="7 8">
    <name type="scientific">Flavobacterium rakeshii</name>
    <dbReference type="NCBI Taxonomy" id="1038845"/>
    <lineage>
        <taxon>Bacteria</taxon>
        <taxon>Pseudomonadati</taxon>
        <taxon>Bacteroidota</taxon>
        <taxon>Flavobacteriia</taxon>
        <taxon>Flavobacteriales</taxon>
        <taxon>Flavobacteriaceae</taxon>
        <taxon>Flavobacterium</taxon>
    </lineage>
</organism>
<sequence>MRFTLQLKVLSLFILLITKFTLKAQDKRVLDSLTNIIEHTSDNDLKIETLLKRSDVYPLALSERAEQDILQAEKIALADSNYKRLAEVYNFYGYLLRALGNNQKAITVFGKSRAAAISGDRVTLKGHAEQNMGTTYASLAQNDSALYWLDEAYRTYSSVENTKTQFFLNVVASKGLLYNNVGKYDLAIIEFDKAIALYGSDTENRILSGIYGNKGNALNLMHKHEDAIDNYIKALKINEKYKDSARIMYNLNNIGLLFSNLNDYQTAKKYHLRALTIAKRLGYDERNPYYNMNLAQDYKGLQRIDSAYINFKKALEIAASIDNDSWRAVTYRNYGNFLLTQKDYKAAEEYLTKALKIFEVIQNITEIASVKSSLASIKIENNKLGEAQTFLNSVDSLKGVGYLRPMTTAIANQVAIEYDSIIGNKDSLLVNYKRQLTLLDSLYNQNEKMAVLKAEANYQIERQELLHQIEVQKSKQKRITTLIFAIILAGIAIIILIVMVLKRRQAKLLHTAQLEQLEQEHLLNLANTLSQAEQDERKNIAHKLHDEVGNLLSIAQLNVSQLATSGGIQETGQQAKLQATSRVLGEITESIRTISHSLMPIALEKFGLKPALQDLVSLLNTSDDIHVEVIIDGIDDTTLWPAQLPLTIYRMVNEVLNNILKHAKAGNILLQIIELENAVTVYIEDDGIGYSDTANTKNGRGLVMLKNSIEYCKGMIEISKAPNGGTFVFAEIPTHID</sequence>
<dbReference type="GO" id="GO:0046983">
    <property type="term" value="F:protein dimerization activity"/>
    <property type="evidence" value="ECO:0007669"/>
    <property type="project" value="InterPro"/>
</dbReference>
<gene>
    <name evidence="7" type="ORF">GN157_12555</name>
</gene>
<dbReference type="InterPro" id="IPR005467">
    <property type="entry name" value="His_kinase_dom"/>
</dbReference>
<name>A0A6N8HFT4_9FLAO</name>
<keyword evidence="8" id="KW-1185">Reference proteome</keyword>
<dbReference type="PANTHER" id="PTHR24421:SF59">
    <property type="entry name" value="OXYGEN SENSOR HISTIDINE KINASE NREB"/>
    <property type="match status" value="1"/>
</dbReference>
<evidence type="ECO:0000313" key="7">
    <source>
        <dbReference type="EMBL" id="MUV04541.1"/>
    </source>
</evidence>
<dbReference type="Proteomes" id="UP000433945">
    <property type="component" value="Unassembled WGS sequence"/>
</dbReference>
<dbReference type="GO" id="GO:0016020">
    <property type="term" value="C:membrane"/>
    <property type="evidence" value="ECO:0007669"/>
    <property type="project" value="InterPro"/>
</dbReference>
<dbReference type="SUPFAM" id="SSF55874">
    <property type="entry name" value="ATPase domain of HSP90 chaperone/DNA topoisomerase II/histidine kinase"/>
    <property type="match status" value="1"/>
</dbReference>
<accession>A0A6N8HFT4</accession>
<dbReference type="Pfam" id="PF13424">
    <property type="entry name" value="TPR_12"/>
    <property type="match status" value="2"/>
</dbReference>
<dbReference type="SUPFAM" id="SSF48452">
    <property type="entry name" value="TPR-like"/>
    <property type="match status" value="2"/>
</dbReference>
<dbReference type="GO" id="GO:0000155">
    <property type="term" value="F:phosphorelay sensor kinase activity"/>
    <property type="evidence" value="ECO:0007669"/>
    <property type="project" value="InterPro"/>
</dbReference>
<comment type="caution">
    <text evidence="7">The sequence shown here is derived from an EMBL/GenBank/DDBJ whole genome shotgun (WGS) entry which is preliminary data.</text>
</comment>
<keyword evidence="5" id="KW-0472">Membrane</keyword>
<feature type="repeat" description="TPR" evidence="4">
    <location>
        <begin position="168"/>
        <end position="201"/>
    </location>
</feature>
<evidence type="ECO:0000313" key="8">
    <source>
        <dbReference type="Proteomes" id="UP000433945"/>
    </source>
</evidence>
<dbReference type="Pfam" id="PF02518">
    <property type="entry name" value="HATPase_c"/>
    <property type="match status" value="1"/>
</dbReference>
<dbReference type="Gene3D" id="1.25.40.10">
    <property type="entry name" value="Tetratricopeptide repeat domain"/>
    <property type="match status" value="3"/>
</dbReference>
<dbReference type="CDD" id="cd16917">
    <property type="entry name" value="HATPase_UhpB-NarQ-NarX-like"/>
    <property type="match status" value="1"/>
</dbReference>
<keyword evidence="1" id="KW-0808">Transferase</keyword>
<evidence type="ECO:0000256" key="5">
    <source>
        <dbReference type="SAM" id="Phobius"/>
    </source>
</evidence>
<dbReference type="AlphaFoldDB" id="A0A6N8HFT4"/>
<evidence type="ECO:0000259" key="6">
    <source>
        <dbReference type="PROSITE" id="PS50109"/>
    </source>
</evidence>
<dbReference type="PROSITE" id="PS50005">
    <property type="entry name" value="TPR"/>
    <property type="match status" value="3"/>
</dbReference>
<evidence type="ECO:0000256" key="2">
    <source>
        <dbReference type="ARBA" id="ARBA00022777"/>
    </source>
</evidence>
<dbReference type="SMART" id="SM00028">
    <property type="entry name" value="TPR"/>
    <property type="match status" value="7"/>
</dbReference>
<evidence type="ECO:0000256" key="3">
    <source>
        <dbReference type="ARBA" id="ARBA00023012"/>
    </source>
</evidence>
<dbReference type="InterPro" id="IPR036890">
    <property type="entry name" value="HATPase_C_sf"/>
</dbReference>
<dbReference type="Gene3D" id="3.30.565.10">
    <property type="entry name" value="Histidine kinase-like ATPase, C-terminal domain"/>
    <property type="match status" value="1"/>
</dbReference>
<dbReference type="InterPro" id="IPR003594">
    <property type="entry name" value="HATPase_dom"/>
</dbReference>
<dbReference type="InterPro" id="IPR050482">
    <property type="entry name" value="Sensor_HK_TwoCompSys"/>
</dbReference>
<dbReference type="Pfam" id="PF13181">
    <property type="entry name" value="TPR_8"/>
    <property type="match status" value="1"/>
</dbReference>
<evidence type="ECO:0000256" key="4">
    <source>
        <dbReference type="PROSITE-ProRule" id="PRU00339"/>
    </source>
</evidence>